<feature type="transmembrane region" description="Helical" evidence="1">
    <location>
        <begin position="149"/>
        <end position="169"/>
    </location>
</feature>
<feature type="transmembrane region" description="Helical" evidence="1">
    <location>
        <begin position="59"/>
        <end position="78"/>
    </location>
</feature>
<feature type="transmembrane region" description="Helical" evidence="1">
    <location>
        <begin position="99"/>
        <end position="129"/>
    </location>
</feature>
<keyword evidence="1" id="KW-0812">Transmembrane</keyword>
<feature type="transmembrane region" description="Helical" evidence="1">
    <location>
        <begin position="21"/>
        <end position="39"/>
    </location>
</feature>
<organism evidence="2 3">
    <name type="scientific">Neobacillus rhizosphaerae</name>
    <dbReference type="NCBI Taxonomy" id="2880965"/>
    <lineage>
        <taxon>Bacteria</taxon>
        <taxon>Bacillati</taxon>
        <taxon>Bacillota</taxon>
        <taxon>Bacilli</taxon>
        <taxon>Bacillales</taxon>
        <taxon>Bacillaceae</taxon>
        <taxon>Neobacillus</taxon>
    </lineage>
</organism>
<evidence type="ECO:0000313" key="2">
    <source>
        <dbReference type="EMBL" id="CAH2716596.1"/>
    </source>
</evidence>
<evidence type="ECO:0000256" key="1">
    <source>
        <dbReference type="SAM" id="Phobius"/>
    </source>
</evidence>
<comment type="caution">
    <text evidence="2">The sequence shown here is derived from an EMBL/GenBank/DDBJ whole genome shotgun (WGS) entry which is preliminary data.</text>
</comment>
<reference evidence="2" key="1">
    <citation type="submission" date="2022-04" db="EMBL/GenBank/DDBJ databases">
        <authorList>
            <person name="Criscuolo A."/>
        </authorList>
    </citation>
    <scope>NUCLEOTIDE SEQUENCE</scope>
    <source>
        <strain evidence="2">CIP111895</strain>
    </source>
</reference>
<keyword evidence="1" id="KW-1133">Transmembrane helix</keyword>
<keyword evidence="1" id="KW-0472">Membrane</keyword>
<dbReference type="EMBL" id="CALBWS010000029">
    <property type="protein sequence ID" value="CAH2716596.1"/>
    <property type="molecule type" value="Genomic_DNA"/>
</dbReference>
<accession>A0ABM9EVB7</accession>
<keyword evidence="3" id="KW-1185">Reference proteome</keyword>
<feature type="transmembrane region" description="Helical" evidence="1">
    <location>
        <begin position="176"/>
        <end position="196"/>
    </location>
</feature>
<gene>
    <name evidence="2" type="ORF">BACCIP111895_03783</name>
</gene>
<protein>
    <recommendedName>
        <fullName evidence="4">ABC transporter permease</fullName>
    </recommendedName>
</protein>
<dbReference type="Proteomes" id="UP000838308">
    <property type="component" value="Unassembled WGS sequence"/>
</dbReference>
<dbReference type="RefSeq" id="WP_248736847.1">
    <property type="nucleotide sequence ID" value="NZ_CALBWS010000029.1"/>
</dbReference>
<feature type="transmembrane region" description="Helical" evidence="1">
    <location>
        <begin position="202"/>
        <end position="221"/>
    </location>
</feature>
<evidence type="ECO:0000313" key="3">
    <source>
        <dbReference type="Proteomes" id="UP000838308"/>
    </source>
</evidence>
<name>A0ABM9EVB7_9BACI</name>
<dbReference type="Pfam" id="PF12730">
    <property type="entry name" value="ABC2_membrane_4"/>
    <property type="match status" value="1"/>
</dbReference>
<sequence>MLNLIRLEIKKHKIDSSIKGALVATGIIFGVILLGLYVSKLDHELVFENYEVAFSAIDTLVRAVFIIFASTLVAKLIIDEYKNKTITILFMYPINRKKIIIAKLILIVIFTFTAIIFANTIITTLFYFFNEKMQYIPDTLSLIVVKKHALKVLMNALAATGMSLIPLFFGMRKYSVPTTIISSIIIVFIICSNNGGMSLNDIIIIPATLAFIGVLIAYLAIKNIEKVDLIE</sequence>
<proteinExistence type="predicted"/>
<evidence type="ECO:0008006" key="4">
    <source>
        <dbReference type="Google" id="ProtNLM"/>
    </source>
</evidence>